<dbReference type="Proteomes" id="UP000541444">
    <property type="component" value="Unassembled WGS sequence"/>
</dbReference>
<dbReference type="CDD" id="cd00118">
    <property type="entry name" value="LysM"/>
    <property type="match status" value="1"/>
</dbReference>
<reference evidence="4 5" key="1">
    <citation type="journal article" date="2020" name="IScience">
        <title>Genome Sequencing of the Endangered Kingdonia uniflora (Circaeasteraceae, Ranunculales) Reveals Potential Mechanisms of Evolutionary Specialization.</title>
        <authorList>
            <person name="Sun Y."/>
            <person name="Deng T."/>
            <person name="Zhang A."/>
            <person name="Moore M.J."/>
            <person name="Landis J.B."/>
            <person name="Lin N."/>
            <person name="Zhang H."/>
            <person name="Zhang X."/>
            <person name="Huang J."/>
            <person name="Zhang X."/>
            <person name="Sun H."/>
            <person name="Wang H."/>
        </authorList>
    </citation>
    <scope>NUCLEOTIDE SEQUENCE [LARGE SCALE GENOMIC DNA]</scope>
    <source>
        <strain evidence="4">TB1705</strain>
        <tissue evidence="4">Leaf</tissue>
    </source>
</reference>
<dbReference type="EMBL" id="JACGCM010000999">
    <property type="protein sequence ID" value="KAF6163133.1"/>
    <property type="molecule type" value="Genomic_DNA"/>
</dbReference>
<dbReference type="GO" id="GO:0008061">
    <property type="term" value="F:chitin binding"/>
    <property type="evidence" value="ECO:0007669"/>
    <property type="project" value="UniProtKB-KW"/>
</dbReference>
<comment type="caution">
    <text evidence="4">The sequence shown here is derived from an EMBL/GenBank/DDBJ whole genome shotgun (WGS) entry which is preliminary data.</text>
</comment>
<dbReference type="InterPro" id="IPR052210">
    <property type="entry name" value="LysM1-like"/>
</dbReference>
<dbReference type="SUPFAM" id="SSF54106">
    <property type="entry name" value="LysM domain"/>
    <property type="match status" value="1"/>
</dbReference>
<dbReference type="Gene3D" id="3.10.350.10">
    <property type="entry name" value="LysM domain"/>
    <property type="match status" value="1"/>
</dbReference>
<dbReference type="InterPro" id="IPR036779">
    <property type="entry name" value="LysM_dom_sf"/>
</dbReference>
<organism evidence="4 5">
    <name type="scientific">Kingdonia uniflora</name>
    <dbReference type="NCBI Taxonomy" id="39325"/>
    <lineage>
        <taxon>Eukaryota</taxon>
        <taxon>Viridiplantae</taxon>
        <taxon>Streptophyta</taxon>
        <taxon>Embryophyta</taxon>
        <taxon>Tracheophyta</taxon>
        <taxon>Spermatophyta</taxon>
        <taxon>Magnoliopsida</taxon>
        <taxon>Ranunculales</taxon>
        <taxon>Circaeasteraceae</taxon>
        <taxon>Kingdonia</taxon>
    </lineage>
</organism>
<evidence type="ECO:0000256" key="2">
    <source>
        <dbReference type="ARBA" id="ARBA00023026"/>
    </source>
</evidence>
<evidence type="ECO:0000313" key="5">
    <source>
        <dbReference type="Proteomes" id="UP000541444"/>
    </source>
</evidence>
<dbReference type="OrthoDB" id="1921017at2759"/>
<dbReference type="Pfam" id="PF01476">
    <property type="entry name" value="LysM"/>
    <property type="match status" value="1"/>
</dbReference>
<dbReference type="InterPro" id="IPR018392">
    <property type="entry name" value="LysM"/>
</dbReference>
<keyword evidence="5" id="KW-1185">Reference proteome</keyword>
<keyword evidence="1" id="KW-0147">Chitin-binding</keyword>
<dbReference type="PANTHER" id="PTHR34997">
    <property type="entry name" value="AM15"/>
    <property type="match status" value="1"/>
</dbReference>
<dbReference type="PANTHER" id="PTHR34997:SF1">
    <property type="entry name" value="PEPTIDOGLYCAN-BINDING LYSIN DOMAIN"/>
    <property type="match status" value="1"/>
</dbReference>
<evidence type="ECO:0000313" key="4">
    <source>
        <dbReference type="EMBL" id="KAF6163133.1"/>
    </source>
</evidence>
<protein>
    <recommendedName>
        <fullName evidence="3">LysM domain-containing protein</fullName>
    </recommendedName>
</protein>
<gene>
    <name evidence="4" type="ORF">GIB67_024997</name>
</gene>
<dbReference type="SMART" id="SM00257">
    <property type="entry name" value="LysM"/>
    <property type="match status" value="1"/>
</dbReference>
<proteinExistence type="predicted"/>
<dbReference type="AlphaFoldDB" id="A0A7J7N7S0"/>
<evidence type="ECO:0000256" key="1">
    <source>
        <dbReference type="ARBA" id="ARBA00022669"/>
    </source>
</evidence>
<name>A0A7J7N7S0_9MAGN</name>
<evidence type="ECO:0000259" key="3">
    <source>
        <dbReference type="PROSITE" id="PS51782"/>
    </source>
</evidence>
<accession>A0A7J7N7S0</accession>
<dbReference type="PROSITE" id="PS51782">
    <property type="entry name" value="LYSM"/>
    <property type="match status" value="1"/>
</dbReference>
<feature type="domain" description="LysM" evidence="3">
    <location>
        <begin position="29"/>
        <end position="73"/>
    </location>
</feature>
<keyword evidence="2" id="KW-0843">Virulence</keyword>
<sequence length="77" mass="8277">MIHAEPKEFSFHERAVGSGAVSKGPKCKSVFGVRAGDTCFAITQLVNITTNFFLSINPNLVCNELFVGQWLCVAGTA</sequence>